<dbReference type="EMBL" id="JACGWL010000002">
    <property type="protein sequence ID" value="KAK4407823.1"/>
    <property type="molecule type" value="Genomic_DNA"/>
</dbReference>
<dbReference type="Proteomes" id="UP001289374">
    <property type="component" value="Unassembled WGS sequence"/>
</dbReference>
<accession>A0AAE2C3N9</accession>
<comment type="caution">
    <text evidence="2">The sequence shown here is derived from an EMBL/GenBank/DDBJ whole genome shotgun (WGS) entry which is preliminary data.</text>
</comment>
<evidence type="ECO:0000256" key="1">
    <source>
        <dbReference type="SAM" id="MobiDB-lite"/>
    </source>
</evidence>
<organism evidence="2 3">
    <name type="scientific">Sesamum angolense</name>
    <dbReference type="NCBI Taxonomy" id="2727404"/>
    <lineage>
        <taxon>Eukaryota</taxon>
        <taxon>Viridiplantae</taxon>
        <taxon>Streptophyta</taxon>
        <taxon>Embryophyta</taxon>
        <taxon>Tracheophyta</taxon>
        <taxon>Spermatophyta</taxon>
        <taxon>Magnoliopsida</taxon>
        <taxon>eudicotyledons</taxon>
        <taxon>Gunneridae</taxon>
        <taxon>Pentapetalae</taxon>
        <taxon>asterids</taxon>
        <taxon>lamiids</taxon>
        <taxon>Lamiales</taxon>
        <taxon>Pedaliaceae</taxon>
        <taxon>Sesamum</taxon>
    </lineage>
</organism>
<protein>
    <submittedName>
        <fullName evidence="2">Uncharacterized protein</fullName>
    </submittedName>
</protein>
<keyword evidence="3" id="KW-1185">Reference proteome</keyword>
<name>A0AAE2C3N9_9LAMI</name>
<proteinExistence type="predicted"/>
<feature type="region of interest" description="Disordered" evidence="1">
    <location>
        <begin position="70"/>
        <end position="104"/>
    </location>
</feature>
<gene>
    <name evidence="2" type="ORF">Sango_0363300</name>
</gene>
<evidence type="ECO:0000313" key="2">
    <source>
        <dbReference type="EMBL" id="KAK4407823.1"/>
    </source>
</evidence>
<evidence type="ECO:0000313" key="3">
    <source>
        <dbReference type="Proteomes" id="UP001289374"/>
    </source>
</evidence>
<reference evidence="2" key="1">
    <citation type="submission" date="2020-06" db="EMBL/GenBank/DDBJ databases">
        <authorList>
            <person name="Li T."/>
            <person name="Hu X."/>
            <person name="Zhang T."/>
            <person name="Song X."/>
            <person name="Zhang H."/>
            <person name="Dai N."/>
            <person name="Sheng W."/>
            <person name="Hou X."/>
            <person name="Wei L."/>
        </authorList>
    </citation>
    <scope>NUCLEOTIDE SEQUENCE</scope>
    <source>
        <strain evidence="2">K16</strain>
        <tissue evidence="2">Leaf</tissue>
    </source>
</reference>
<reference evidence="2" key="2">
    <citation type="journal article" date="2024" name="Plant">
        <title>Genomic evolution and insights into agronomic trait innovations of Sesamum species.</title>
        <authorList>
            <person name="Miao H."/>
            <person name="Wang L."/>
            <person name="Qu L."/>
            <person name="Liu H."/>
            <person name="Sun Y."/>
            <person name="Le M."/>
            <person name="Wang Q."/>
            <person name="Wei S."/>
            <person name="Zheng Y."/>
            <person name="Lin W."/>
            <person name="Duan Y."/>
            <person name="Cao H."/>
            <person name="Xiong S."/>
            <person name="Wang X."/>
            <person name="Wei L."/>
            <person name="Li C."/>
            <person name="Ma Q."/>
            <person name="Ju M."/>
            <person name="Zhao R."/>
            <person name="Li G."/>
            <person name="Mu C."/>
            <person name="Tian Q."/>
            <person name="Mei H."/>
            <person name="Zhang T."/>
            <person name="Gao T."/>
            <person name="Zhang H."/>
        </authorList>
    </citation>
    <scope>NUCLEOTIDE SEQUENCE</scope>
    <source>
        <strain evidence="2">K16</strain>
    </source>
</reference>
<sequence length="104" mass="11620">MEKLENLKVGLDNDRYIDVILQSLPPSHDLFVVNYNMNGLKNSVYELFNMLVQYEAMTYRSGPSVLIGEASTSKENDKRAGHLKRKKENGKAVVATASAPSTMK</sequence>
<dbReference type="AlphaFoldDB" id="A0AAE2C3N9"/>